<protein>
    <submittedName>
        <fullName evidence="1">Uncharacterized protein</fullName>
    </submittedName>
</protein>
<accession>A0A0A9E9D1</accession>
<reference evidence="1" key="1">
    <citation type="submission" date="2014-09" db="EMBL/GenBank/DDBJ databases">
        <authorList>
            <person name="Magalhaes I.L.F."/>
            <person name="Oliveira U."/>
            <person name="Santos F.R."/>
            <person name="Vidigal T.H.D.A."/>
            <person name="Brescovit A.D."/>
            <person name="Santos A.J."/>
        </authorList>
    </citation>
    <scope>NUCLEOTIDE SEQUENCE</scope>
    <source>
        <tissue evidence="1">Shoot tissue taken approximately 20 cm above the soil surface</tissue>
    </source>
</reference>
<proteinExistence type="predicted"/>
<reference evidence="1" key="2">
    <citation type="journal article" date="2015" name="Data Brief">
        <title>Shoot transcriptome of the giant reed, Arundo donax.</title>
        <authorList>
            <person name="Barrero R.A."/>
            <person name="Guerrero F.D."/>
            <person name="Moolhuijzen P."/>
            <person name="Goolsby J.A."/>
            <person name="Tidwell J."/>
            <person name="Bellgard S.E."/>
            <person name="Bellgard M.I."/>
        </authorList>
    </citation>
    <scope>NUCLEOTIDE SEQUENCE</scope>
    <source>
        <tissue evidence="1">Shoot tissue taken approximately 20 cm above the soil surface</tissue>
    </source>
</reference>
<evidence type="ECO:0000313" key="1">
    <source>
        <dbReference type="EMBL" id="JAD97404.1"/>
    </source>
</evidence>
<organism evidence="1">
    <name type="scientific">Arundo donax</name>
    <name type="common">Giant reed</name>
    <name type="synonym">Donax arundinaceus</name>
    <dbReference type="NCBI Taxonomy" id="35708"/>
    <lineage>
        <taxon>Eukaryota</taxon>
        <taxon>Viridiplantae</taxon>
        <taxon>Streptophyta</taxon>
        <taxon>Embryophyta</taxon>
        <taxon>Tracheophyta</taxon>
        <taxon>Spermatophyta</taxon>
        <taxon>Magnoliopsida</taxon>
        <taxon>Liliopsida</taxon>
        <taxon>Poales</taxon>
        <taxon>Poaceae</taxon>
        <taxon>PACMAD clade</taxon>
        <taxon>Arundinoideae</taxon>
        <taxon>Arundineae</taxon>
        <taxon>Arundo</taxon>
    </lineage>
</organism>
<sequence length="24" mass="2574">MFSLSSKLIGMTVLGKKGKSGFTR</sequence>
<dbReference type="AlphaFoldDB" id="A0A0A9E9D1"/>
<dbReference type="EMBL" id="GBRH01200491">
    <property type="protein sequence ID" value="JAD97404.1"/>
    <property type="molecule type" value="Transcribed_RNA"/>
</dbReference>
<name>A0A0A9E9D1_ARUDO</name>